<reference evidence="2" key="1">
    <citation type="journal article" date="2011" name="Appl. Environ. Microbiol.">
        <title>Genomic potential of Marinobacter aquaeolei, a biogeochemical 'opportunitroph'.</title>
        <authorList>
            <person name="Singer E."/>
            <person name="Webb E.A."/>
            <person name="Nelson W.C."/>
            <person name="Heidelberg J.F."/>
            <person name="Ivanova N."/>
            <person name="Pati A."/>
            <person name="Edwards K.J."/>
        </authorList>
    </citation>
    <scope>NUCLEOTIDE SEQUENCE [LARGE SCALE GENOMIC DNA]</scope>
    <source>
        <strain evidence="2">ATCC 700491 / DSM 11845 / VT8</strain>
    </source>
</reference>
<name>A1U7L6_MARN8</name>
<dbReference type="AlphaFoldDB" id="A1U7L6"/>
<geneLocation type="plasmid" evidence="1 2">
    <name>pMAQU01</name>
</geneLocation>
<sequence length="215" mass="24458">MPTTTNIHMLMKGESELVSVTSTLDDIEREQAKTPGLRAYLNVDPLVVAQFLDGRMPWQVIKSDDAWQQIAPAIKTFHDHISVYEEADTLSTYHSIPMDMPPVIARERGAIMEKHPQIADLPAAIEISEIIMAANNRRPKNADLFRPESREKTWADLYSIDQKHLRDLTKTMEHQLIGTSQITGLTMDLARQQVRELQFVRDAQNDDDVRDAPSL</sequence>
<protein>
    <submittedName>
        <fullName evidence="1">Uncharacterized protein</fullName>
    </submittedName>
</protein>
<accession>A1U7L6</accession>
<dbReference type="KEGG" id="maq:Maqu_4132"/>
<dbReference type="Proteomes" id="UP000000998">
    <property type="component" value="Plasmid pMAQU01"/>
</dbReference>
<keyword evidence="1" id="KW-0614">Plasmid</keyword>
<evidence type="ECO:0000313" key="2">
    <source>
        <dbReference type="Proteomes" id="UP000000998"/>
    </source>
</evidence>
<organism evidence="1 2">
    <name type="scientific">Marinobacter nauticus (strain ATCC 700491 / DSM 11845 / VT8)</name>
    <name type="common">Marinobacter aquaeolei</name>
    <dbReference type="NCBI Taxonomy" id="351348"/>
    <lineage>
        <taxon>Bacteria</taxon>
        <taxon>Pseudomonadati</taxon>
        <taxon>Pseudomonadota</taxon>
        <taxon>Gammaproteobacteria</taxon>
        <taxon>Pseudomonadales</taxon>
        <taxon>Marinobacteraceae</taxon>
        <taxon>Marinobacter</taxon>
    </lineage>
</organism>
<proteinExistence type="predicted"/>
<dbReference type="HOGENOM" id="CLU_1281943_0_0_6"/>
<dbReference type="RefSeq" id="WP_011783368.1">
    <property type="nucleotide sequence ID" value="NC_008738.1"/>
</dbReference>
<evidence type="ECO:0000313" key="1">
    <source>
        <dbReference type="EMBL" id="ABM20985.1"/>
    </source>
</evidence>
<dbReference type="EMBL" id="CP000515">
    <property type="protein sequence ID" value="ABM20985.1"/>
    <property type="molecule type" value="Genomic_DNA"/>
</dbReference>
<dbReference type="OrthoDB" id="9987942at2"/>
<gene>
    <name evidence="1" type="ordered locus">Maqu_4132</name>
</gene>